<protein>
    <submittedName>
        <fullName evidence="8">GAF domain-containing protein</fullName>
    </submittedName>
</protein>
<dbReference type="Gene3D" id="1.10.287.950">
    <property type="entry name" value="Methyl-accepting chemotaxis protein"/>
    <property type="match status" value="1"/>
</dbReference>
<dbReference type="EMBL" id="CP053587">
    <property type="protein sequence ID" value="WNZ28011.1"/>
    <property type="molecule type" value="Genomic_DNA"/>
</dbReference>
<dbReference type="PANTHER" id="PTHR32089">
    <property type="entry name" value="METHYL-ACCEPTING CHEMOTAXIS PROTEIN MCPB"/>
    <property type="match status" value="1"/>
</dbReference>
<name>A0AA96WR72_9CYAN</name>
<evidence type="ECO:0000256" key="2">
    <source>
        <dbReference type="ARBA" id="ARBA00029447"/>
    </source>
</evidence>
<feature type="domain" description="HAMP" evidence="7">
    <location>
        <begin position="895"/>
        <end position="928"/>
    </location>
</feature>
<dbReference type="PROSITE" id="PS50111">
    <property type="entry name" value="CHEMOTAXIS_TRANSDUC_2"/>
    <property type="match status" value="1"/>
</dbReference>
<reference evidence="8" key="1">
    <citation type="submission" date="2020-05" db="EMBL/GenBank/DDBJ databases">
        <authorList>
            <person name="Zhu T."/>
            <person name="Keshari N."/>
            <person name="Lu X."/>
        </authorList>
    </citation>
    <scope>NUCLEOTIDE SEQUENCE</scope>
    <source>
        <strain evidence="8">NK1-12</strain>
    </source>
</reference>
<dbReference type="Pfam" id="PF01590">
    <property type="entry name" value="GAF"/>
    <property type="match status" value="4"/>
</dbReference>
<dbReference type="GO" id="GO:0016020">
    <property type="term" value="C:membrane"/>
    <property type="evidence" value="ECO:0007669"/>
    <property type="project" value="InterPro"/>
</dbReference>
<dbReference type="AlphaFoldDB" id="A0AA96WR72"/>
<dbReference type="Pfam" id="PF00015">
    <property type="entry name" value="MCPsignal"/>
    <property type="match status" value="1"/>
</dbReference>
<feature type="domain" description="Phytochrome chromophore attachment site" evidence="5">
    <location>
        <begin position="135"/>
        <end position="271"/>
    </location>
</feature>
<keyword evidence="1 3" id="KW-0807">Transducer</keyword>
<comment type="similarity">
    <text evidence="2">Belongs to the methyl-accepting chemotaxis (MCP) protein family.</text>
</comment>
<evidence type="ECO:0000259" key="7">
    <source>
        <dbReference type="PROSITE" id="PS50885"/>
    </source>
</evidence>
<dbReference type="Gene3D" id="3.30.450.40">
    <property type="match status" value="4"/>
</dbReference>
<accession>A0AA96WR72</accession>
<dbReference type="CDD" id="cd06225">
    <property type="entry name" value="HAMP"/>
    <property type="match status" value="1"/>
</dbReference>
<evidence type="ECO:0000256" key="4">
    <source>
        <dbReference type="SAM" id="Coils"/>
    </source>
</evidence>
<evidence type="ECO:0000256" key="1">
    <source>
        <dbReference type="ARBA" id="ARBA00023224"/>
    </source>
</evidence>
<evidence type="ECO:0000259" key="6">
    <source>
        <dbReference type="PROSITE" id="PS50111"/>
    </source>
</evidence>
<feature type="coiled-coil region" evidence="4">
    <location>
        <begin position="855"/>
        <end position="882"/>
    </location>
</feature>
<dbReference type="InterPro" id="IPR004089">
    <property type="entry name" value="MCPsignal_dom"/>
</dbReference>
<dbReference type="CDD" id="cd11386">
    <property type="entry name" value="MCP_signal"/>
    <property type="match status" value="1"/>
</dbReference>
<feature type="domain" description="Methyl-accepting transducer" evidence="6">
    <location>
        <begin position="933"/>
        <end position="1169"/>
    </location>
</feature>
<evidence type="ECO:0000313" key="8">
    <source>
        <dbReference type="EMBL" id="WNZ28011.1"/>
    </source>
</evidence>
<evidence type="ECO:0000259" key="5">
    <source>
        <dbReference type="PROSITE" id="PS50046"/>
    </source>
</evidence>
<gene>
    <name evidence="8" type="ORF">HJG54_33395</name>
</gene>
<dbReference type="SUPFAM" id="SSF58104">
    <property type="entry name" value="Methyl-accepting chemotaxis protein (MCP) signaling domain"/>
    <property type="match status" value="1"/>
</dbReference>
<dbReference type="SMART" id="SM00304">
    <property type="entry name" value="HAMP"/>
    <property type="match status" value="1"/>
</dbReference>
<dbReference type="InterPro" id="IPR029016">
    <property type="entry name" value="GAF-like_dom_sf"/>
</dbReference>
<feature type="domain" description="Phytochrome chromophore attachment site" evidence="5">
    <location>
        <begin position="704"/>
        <end position="844"/>
    </location>
</feature>
<keyword evidence="4" id="KW-0175">Coiled coil</keyword>
<organism evidence="8">
    <name type="scientific">Leptolyngbya sp. NK1-12</name>
    <dbReference type="NCBI Taxonomy" id="2547451"/>
    <lineage>
        <taxon>Bacteria</taxon>
        <taxon>Bacillati</taxon>
        <taxon>Cyanobacteriota</taxon>
        <taxon>Cyanophyceae</taxon>
        <taxon>Leptolyngbyales</taxon>
        <taxon>Leptolyngbyaceae</taxon>
        <taxon>Leptolyngbya group</taxon>
        <taxon>Leptolyngbya</taxon>
    </lineage>
</organism>
<dbReference type="InterPro" id="IPR003660">
    <property type="entry name" value="HAMP_dom"/>
</dbReference>
<dbReference type="PROSITE" id="PS50885">
    <property type="entry name" value="HAMP"/>
    <property type="match status" value="1"/>
</dbReference>
<dbReference type="SMART" id="SM00283">
    <property type="entry name" value="MA"/>
    <property type="match status" value="1"/>
</dbReference>
<dbReference type="PANTHER" id="PTHR32089:SF114">
    <property type="entry name" value="METHYL-ACCEPTING CHEMOTAXIS PROTEIN MCPB"/>
    <property type="match status" value="1"/>
</dbReference>
<feature type="domain" description="Phytochrome chromophore attachment site" evidence="5">
    <location>
        <begin position="307"/>
        <end position="465"/>
    </location>
</feature>
<proteinExistence type="inferred from homology"/>
<evidence type="ECO:0000256" key="3">
    <source>
        <dbReference type="PROSITE-ProRule" id="PRU00284"/>
    </source>
</evidence>
<dbReference type="PROSITE" id="PS50046">
    <property type="entry name" value="PHYTOCHROME_2"/>
    <property type="match status" value="4"/>
</dbReference>
<dbReference type="InterPro" id="IPR016132">
    <property type="entry name" value="Phyto_chromo_attachment"/>
</dbReference>
<feature type="domain" description="Phytochrome chromophore attachment site" evidence="5">
    <location>
        <begin position="501"/>
        <end position="653"/>
    </location>
</feature>
<sequence>MGVVHVSTSKANWLNPSGTSVFADSVDARIGQVGLNDRFNDQGNNHVTSPPSAVGRLSQTMQQVTTEVITVKQELETAGEYDRPELQEKMQHTVELVQAASTELDHLLASAVQESLQAIRQQSLRIARQIRQATDLEEVFQITVAQVRECLQADRVLLYRFSTDSQGVVVAEALESSWTPALGETMSALWFGLDQATEYARRQAVAIADITQVNPSPYWKQLLDKFQVKSSLAVPVWVDGQLWGLLAAHQCLQVRVWQEVEVNLLAQVAIELTLALQPVEFRAQQQQWAEREQVLSRAMTRIQQSLDVDTIFRTTTQEVRRLLKCDRVAIYRFNPDWNGQFVAESVASGWTPVVKEPDRAFLKDSDRRCGMRTFLFDWPHQDDYMRATQGGQSQNRSHFVIEDILNSGLDECYVEILQRYEVRAYLIVPIYQGQKVWGLLAAYQNTGPRQWQDSEVLILTRIADQLGIAIQQAEQAAQLSQVAQQEQALNRVITKIRQVSDLASIFSTTTQEVRRLFGIERVTIYKFREDYFGDFITESEAGGWRKLVGSGWEDPYLNEQQGGRFQQNQPFVVDDIYLGETIWEEGKFNPQKPKRPLTDCHIEALESFEVKSCAVVAIFQGQKLWGLLSAFQNSAPRHWDEAEVQLLMRVADQLGVAIQQAEYLAQLQTQTAELAKAAERQRNFLRIIDRVGQSLIDKIRLSKDVETIFGTTTQQLRQLLQVDRVAIYRFKPDWGGEFIAESVGAGWGQLVSPTVKTVWDDTHLQETQGGRYRNHENFAVDDIYMTQHSPCHIEILEQFEVKAYLVVPIFAGEQLWGLLAAYQNTGPRHWEEAEINLMSQLGAQLGIALQQAGYLEQLQAQAQQLAAAAEREKTAKETLQQSVVQLLASLGPALQGDLTVRAPITEDEVGTVAAAYNNTLQSLRKIVLQVQASADSVEQTSQASKTSIAQLSQQAQQAVQELTQALEQVQGMVQVTQAVADNAKQVEVAVQQANEIVQQGDLAMNLTVEGIQSIRATVSETSQKIKRLSESSQKISKVVSLIHNFTSQTQLLALNAAIEATRAGDYGRGFAVVADEVRSLAQQSADATTDIEKLVQEIQTETTAVATAMELGIEQVVGGTNRVTQARQTLNAIVTATAQIQELVQRITQSTQAQTQQSQSVTQTMSHVATIANETFSESRHIAISFQQLLDTAKALQASAKQFKVN</sequence>
<dbReference type="GO" id="GO:0007165">
    <property type="term" value="P:signal transduction"/>
    <property type="evidence" value="ECO:0007669"/>
    <property type="project" value="UniProtKB-KW"/>
</dbReference>
<dbReference type="SUPFAM" id="SSF55781">
    <property type="entry name" value="GAF domain-like"/>
    <property type="match status" value="4"/>
</dbReference>
<dbReference type="InterPro" id="IPR003018">
    <property type="entry name" value="GAF"/>
</dbReference>
<dbReference type="SMART" id="SM00065">
    <property type="entry name" value="GAF"/>
    <property type="match status" value="4"/>
</dbReference>